<dbReference type="EMBL" id="KN826633">
    <property type="protein sequence ID" value="KIK78307.1"/>
    <property type="molecule type" value="Genomic_DNA"/>
</dbReference>
<proteinExistence type="predicted"/>
<reference evidence="1 2" key="1">
    <citation type="submission" date="2014-04" db="EMBL/GenBank/DDBJ databases">
        <authorList>
            <consortium name="DOE Joint Genome Institute"/>
            <person name="Kuo A."/>
            <person name="Kohler A."/>
            <person name="Jargeat P."/>
            <person name="Nagy L.G."/>
            <person name="Floudas D."/>
            <person name="Copeland A."/>
            <person name="Barry K.W."/>
            <person name="Cichocki N."/>
            <person name="Veneault-Fourrey C."/>
            <person name="LaButti K."/>
            <person name="Lindquist E.A."/>
            <person name="Lipzen A."/>
            <person name="Lundell T."/>
            <person name="Morin E."/>
            <person name="Murat C."/>
            <person name="Sun H."/>
            <person name="Tunlid A."/>
            <person name="Henrissat B."/>
            <person name="Grigoriev I.V."/>
            <person name="Hibbett D.S."/>
            <person name="Martin F."/>
            <person name="Nordberg H.P."/>
            <person name="Cantor M.N."/>
            <person name="Hua S.X."/>
        </authorList>
    </citation>
    <scope>NUCLEOTIDE SEQUENCE [LARGE SCALE GENOMIC DNA]</scope>
    <source>
        <strain evidence="1 2">Ve08.2h10</strain>
    </source>
</reference>
<keyword evidence="2" id="KW-1185">Reference proteome</keyword>
<protein>
    <submittedName>
        <fullName evidence="1">Uncharacterized protein</fullName>
    </submittedName>
</protein>
<evidence type="ECO:0000313" key="2">
    <source>
        <dbReference type="Proteomes" id="UP000054538"/>
    </source>
</evidence>
<accession>A0A0D0C577</accession>
<dbReference type="STRING" id="930991.A0A0D0C577"/>
<dbReference type="InParanoid" id="A0A0D0C577"/>
<sequence>MAAPSVSSLVCDACSEAVFSYAPFQLALEGYGQNSPKGLTYRTQSWQEIVRSADDHDCNLCGILKDKILEFNGLARNGKRGPPGPEETFQVTLRFLKGPKLGVKVDIIDLEHTYPVYCAPGTLVFGSMFFPFSLP</sequence>
<dbReference type="AlphaFoldDB" id="A0A0D0C577"/>
<name>A0A0D0C577_9AGAM</name>
<evidence type="ECO:0000313" key="1">
    <source>
        <dbReference type="EMBL" id="KIK78307.1"/>
    </source>
</evidence>
<gene>
    <name evidence="1" type="ORF">PAXRUDRAFT_834615</name>
</gene>
<dbReference type="HOGENOM" id="CLU_1886423_0_0_1"/>
<organism evidence="1 2">
    <name type="scientific">Paxillus rubicundulus Ve08.2h10</name>
    <dbReference type="NCBI Taxonomy" id="930991"/>
    <lineage>
        <taxon>Eukaryota</taxon>
        <taxon>Fungi</taxon>
        <taxon>Dikarya</taxon>
        <taxon>Basidiomycota</taxon>
        <taxon>Agaricomycotina</taxon>
        <taxon>Agaricomycetes</taxon>
        <taxon>Agaricomycetidae</taxon>
        <taxon>Boletales</taxon>
        <taxon>Paxilineae</taxon>
        <taxon>Paxillaceae</taxon>
        <taxon>Paxillus</taxon>
    </lineage>
</organism>
<reference evidence="2" key="2">
    <citation type="submission" date="2015-01" db="EMBL/GenBank/DDBJ databases">
        <title>Evolutionary Origins and Diversification of the Mycorrhizal Mutualists.</title>
        <authorList>
            <consortium name="DOE Joint Genome Institute"/>
            <consortium name="Mycorrhizal Genomics Consortium"/>
            <person name="Kohler A."/>
            <person name="Kuo A."/>
            <person name="Nagy L.G."/>
            <person name="Floudas D."/>
            <person name="Copeland A."/>
            <person name="Barry K.W."/>
            <person name="Cichocki N."/>
            <person name="Veneault-Fourrey C."/>
            <person name="LaButti K."/>
            <person name="Lindquist E.A."/>
            <person name="Lipzen A."/>
            <person name="Lundell T."/>
            <person name="Morin E."/>
            <person name="Murat C."/>
            <person name="Riley R."/>
            <person name="Ohm R."/>
            <person name="Sun H."/>
            <person name="Tunlid A."/>
            <person name="Henrissat B."/>
            <person name="Grigoriev I.V."/>
            <person name="Hibbett D.S."/>
            <person name="Martin F."/>
        </authorList>
    </citation>
    <scope>NUCLEOTIDE SEQUENCE [LARGE SCALE GENOMIC DNA]</scope>
    <source>
        <strain evidence="2">Ve08.2h10</strain>
    </source>
</reference>
<dbReference type="Proteomes" id="UP000054538">
    <property type="component" value="Unassembled WGS sequence"/>
</dbReference>